<dbReference type="NCBIfam" id="NF008752">
    <property type="entry name" value="PRK11784.1-4"/>
    <property type="match status" value="1"/>
</dbReference>
<dbReference type="EMBL" id="JACOGG010000005">
    <property type="protein sequence ID" value="MBC3934888.1"/>
    <property type="molecule type" value="Genomic_DNA"/>
</dbReference>
<keyword evidence="4" id="KW-1185">Reference proteome</keyword>
<sequence>MKYPELIQFTDVAADLTRFDCIIDARSESEFAEDHLPGAINCPVLNDEQRIQVGTMYKQVGSFEAKRLGAALVAANIAHYLQTQFQDKPREWRPLIYCWRGGNRSGSMAHIFSKIGWPVAQLQGGYKAYRQHVNEHLPTLAQRMQWHVICGTTGSGKSRMLTALNKEGAQILDLEHLACHKGSVLGLTPGTQQPSQKQFESQIWSALTQFDPSNTVYVEAESKKVGNLRVPEQLMEAMRAAPCTTLELDMPHRVSLLKEEYAHFQSQPERLIEQLGYLSQLHGNHKINAWKQLVISEQLDALVLSLLREHYDPAYLKSINNNFKQFSAAQTVHLQDLTPASMTRTAREILNPTQPSTSSTMR</sequence>
<dbReference type="InterPro" id="IPR017582">
    <property type="entry name" value="SelU"/>
</dbReference>
<dbReference type="AlphaFoldDB" id="A0A923I7A9"/>
<dbReference type="SMART" id="SM00450">
    <property type="entry name" value="RHOD"/>
    <property type="match status" value="1"/>
</dbReference>
<dbReference type="GO" id="GO:0043828">
    <property type="term" value="F:tRNA 2-selenouridine synthase activity"/>
    <property type="evidence" value="ECO:0007669"/>
    <property type="project" value="InterPro"/>
</dbReference>
<organism evidence="3 4">
    <name type="scientific">Undibacterium rugosum</name>
    <dbReference type="NCBI Taxonomy" id="2762291"/>
    <lineage>
        <taxon>Bacteria</taxon>
        <taxon>Pseudomonadati</taxon>
        <taxon>Pseudomonadota</taxon>
        <taxon>Betaproteobacteria</taxon>
        <taxon>Burkholderiales</taxon>
        <taxon>Oxalobacteraceae</taxon>
        <taxon>Undibacterium</taxon>
    </lineage>
</organism>
<dbReference type="PANTHER" id="PTHR30401:SF0">
    <property type="entry name" value="TRNA 2-SELENOURIDINE SYNTHASE"/>
    <property type="match status" value="1"/>
</dbReference>
<dbReference type="Gene3D" id="3.40.250.10">
    <property type="entry name" value="Rhodanese-like domain"/>
    <property type="match status" value="1"/>
</dbReference>
<name>A0A923I7A9_9BURK</name>
<keyword evidence="1" id="KW-0711">Selenium</keyword>
<dbReference type="InterPro" id="IPR001763">
    <property type="entry name" value="Rhodanese-like_dom"/>
</dbReference>
<dbReference type="Proteomes" id="UP000612361">
    <property type="component" value="Unassembled WGS sequence"/>
</dbReference>
<dbReference type="NCBIfam" id="TIGR03167">
    <property type="entry name" value="tRNA_sel_U_synt"/>
    <property type="match status" value="1"/>
</dbReference>
<feature type="domain" description="Rhodanese" evidence="2">
    <location>
        <begin position="22"/>
        <end position="138"/>
    </location>
</feature>
<gene>
    <name evidence="3" type="primary">mnmH</name>
    <name evidence="3" type="ORF">H8K47_05895</name>
</gene>
<evidence type="ECO:0000313" key="4">
    <source>
        <dbReference type="Proteomes" id="UP000612361"/>
    </source>
</evidence>
<dbReference type="PANTHER" id="PTHR30401">
    <property type="entry name" value="TRNA 2-SELENOURIDINE SYNTHASE"/>
    <property type="match status" value="1"/>
</dbReference>
<dbReference type="InterPro" id="IPR058840">
    <property type="entry name" value="AAA_SelU"/>
</dbReference>
<dbReference type="Pfam" id="PF26341">
    <property type="entry name" value="AAA_SelU"/>
    <property type="match status" value="1"/>
</dbReference>
<protein>
    <submittedName>
        <fullName evidence="3">tRNA 2-selenouridine(34) synthase MnmH</fullName>
    </submittedName>
</protein>
<evidence type="ECO:0000313" key="3">
    <source>
        <dbReference type="EMBL" id="MBC3934888.1"/>
    </source>
</evidence>
<dbReference type="InterPro" id="IPR036873">
    <property type="entry name" value="Rhodanese-like_dom_sf"/>
</dbReference>
<reference evidence="3" key="1">
    <citation type="submission" date="2020-08" db="EMBL/GenBank/DDBJ databases">
        <title>Novel species isolated from subtropical streams in China.</title>
        <authorList>
            <person name="Lu H."/>
        </authorList>
    </citation>
    <scope>NUCLEOTIDE SEQUENCE</scope>
    <source>
        <strain evidence="3">CY7W</strain>
    </source>
</reference>
<dbReference type="SUPFAM" id="SSF52821">
    <property type="entry name" value="Rhodanese/Cell cycle control phosphatase"/>
    <property type="match status" value="1"/>
</dbReference>
<dbReference type="GO" id="GO:0002098">
    <property type="term" value="P:tRNA wobble uridine modification"/>
    <property type="evidence" value="ECO:0007669"/>
    <property type="project" value="InterPro"/>
</dbReference>
<dbReference type="NCBIfam" id="NF008750">
    <property type="entry name" value="PRK11784.1-2"/>
    <property type="match status" value="1"/>
</dbReference>
<accession>A0A923I7A9</accession>
<comment type="caution">
    <text evidence="3">The sequence shown here is derived from an EMBL/GenBank/DDBJ whole genome shotgun (WGS) entry which is preliminary data.</text>
</comment>
<proteinExistence type="predicted"/>
<evidence type="ECO:0000256" key="1">
    <source>
        <dbReference type="ARBA" id="ARBA00023266"/>
    </source>
</evidence>
<dbReference type="RefSeq" id="WP_186880499.1">
    <property type="nucleotide sequence ID" value="NZ_JACOGG010000005.1"/>
</dbReference>
<dbReference type="PROSITE" id="PS50206">
    <property type="entry name" value="RHODANESE_3"/>
    <property type="match status" value="1"/>
</dbReference>
<evidence type="ECO:0000259" key="2">
    <source>
        <dbReference type="PROSITE" id="PS50206"/>
    </source>
</evidence>
<dbReference type="Pfam" id="PF00581">
    <property type="entry name" value="Rhodanese"/>
    <property type="match status" value="1"/>
</dbReference>